<sequence>MTGLDDYPVFAVVGHPNQGKSSVVSTLVQDDHIAISPVSGTTREAHRYRLMLGEQTLYELVDTPGFQRARQVLDWCASRSQGAADRPALLADFIDAHRHDSRFADDCALLQPILDGAGIVYVVDSSRPYSPAFEAELTLLSWTARPRLALLNPVGQSSHEVEWQSALNQYFSLVRTFNPLLAAFDQHLSLLRAMAEIHTPWRENLLRSVEALNEQRQQRHEQAADALVVYLQAVFRYRLQLPVTGGTKETLRKTGLTQYNRELQRREQSLQQQLAKLYGHTQLDWDSEWRALRTEDLTDAHEWRVWGLSRRRLASLSGAAGALSGLAVDAAVGGTSLLLGAVVGGTLGGLAGGFAGRDALSFQLISKVPGYEQWQLGPVSNLEFAVALVGRALRSWYQLRLRNHARRDALMVHTPDLAQWMDGLDRKQQVQLLFWLRKLMKRSVTPGEENQLKSLILALGEQMDKPDVKKI</sequence>
<dbReference type="Pfam" id="PF11981">
    <property type="entry name" value="DUF3482"/>
    <property type="match status" value="1"/>
</dbReference>
<reference evidence="2" key="2">
    <citation type="submission" date="2020-09" db="EMBL/GenBank/DDBJ databases">
        <authorList>
            <person name="Sun Q."/>
            <person name="Kim S."/>
        </authorList>
    </citation>
    <scope>NUCLEOTIDE SEQUENCE</scope>
    <source>
        <strain evidence="2">KCTC 22169</strain>
    </source>
</reference>
<keyword evidence="3" id="KW-1185">Reference proteome</keyword>
<dbReference type="Proteomes" id="UP000626148">
    <property type="component" value="Unassembled WGS sequence"/>
</dbReference>
<dbReference type="Pfam" id="PF01926">
    <property type="entry name" value="MMR_HSR1"/>
    <property type="match status" value="1"/>
</dbReference>
<dbReference type="AlphaFoldDB" id="A0A918NDA9"/>
<dbReference type="RefSeq" id="WP_189609972.1">
    <property type="nucleotide sequence ID" value="NZ_BMXR01000007.1"/>
</dbReference>
<protein>
    <submittedName>
        <fullName evidence="2">GTP-binding protein</fullName>
    </submittedName>
</protein>
<accession>A0A918NDA9</accession>
<proteinExistence type="predicted"/>
<dbReference type="SUPFAM" id="SSF52540">
    <property type="entry name" value="P-loop containing nucleoside triphosphate hydrolases"/>
    <property type="match status" value="1"/>
</dbReference>
<name>A0A918NDA9_9GAMM</name>
<dbReference type="Gene3D" id="3.40.50.300">
    <property type="entry name" value="P-loop containing nucleotide triphosphate hydrolases"/>
    <property type="match status" value="1"/>
</dbReference>
<dbReference type="InterPro" id="IPR021871">
    <property type="entry name" value="DUF3482"/>
</dbReference>
<comment type="caution">
    <text evidence="2">The sequence shown here is derived from an EMBL/GenBank/DDBJ whole genome shotgun (WGS) entry which is preliminary data.</text>
</comment>
<organism evidence="2 3">
    <name type="scientific">Saccharospirillum salsuginis</name>
    <dbReference type="NCBI Taxonomy" id="418750"/>
    <lineage>
        <taxon>Bacteria</taxon>
        <taxon>Pseudomonadati</taxon>
        <taxon>Pseudomonadota</taxon>
        <taxon>Gammaproteobacteria</taxon>
        <taxon>Oceanospirillales</taxon>
        <taxon>Saccharospirillaceae</taxon>
        <taxon>Saccharospirillum</taxon>
    </lineage>
</organism>
<reference evidence="2" key="1">
    <citation type="journal article" date="2014" name="Int. J. Syst. Evol. Microbiol.">
        <title>Complete genome sequence of Corynebacterium casei LMG S-19264T (=DSM 44701T), isolated from a smear-ripened cheese.</title>
        <authorList>
            <consortium name="US DOE Joint Genome Institute (JGI-PGF)"/>
            <person name="Walter F."/>
            <person name="Albersmeier A."/>
            <person name="Kalinowski J."/>
            <person name="Ruckert C."/>
        </authorList>
    </citation>
    <scope>NUCLEOTIDE SEQUENCE</scope>
    <source>
        <strain evidence="2">KCTC 22169</strain>
    </source>
</reference>
<evidence type="ECO:0000313" key="3">
    <source>
        <dbReference type="Proteomes" id="UP000626148"/>
    </source>
</evidence>
<dbReference type="InterPro" id="IPR027417">
    <property type="entry name" value="P-loop_NTPase"/>
</dbReference>
<dbReference type="EMBL" id="BMXR01000007">
    <property type="protein sequence ID" value="GGX59489.1"/>
    <property type="molecule type" value="Genomic_DNA"/>
</dbReference>
<evidence type="ECO:0000259" key="1">
    <source>
        <dbReference type="Pfam" id="PF01926"/>
    </source>
</evidence>
<dbReference type="GO" id="GO:0005525">
    <property type="term" value="F:GTP binding"/>
    <property type="evidence" value="ECO:0007669"/>
    <property type="project" value="InterPro"/>
</dbReference>
<feature type="domain" description="G" evidence="1">
    <location>
        <begin position="10"/>
        <end position="95"/>
    </location>
</feature>
<evidence type="ECO:0000313" key="2">
    <source>
        <dbReference type="EMBL" id="GGX59489.1"/>
    </source>
</evidence>
<gene>
    <name evidence="2" type="ORF">GCM10007392_29280</name>
</gene>
<dbReference type="InterPro" id="IPR006073">
    <property type="entry name" value="GTP-bd"/>
</dbReference>